<accession>A0A7H9BEB3</accession>
<dbReference type="KEGG" id="chiz:HQ393_01155"/>
<feature type="transmembrane region" description="Helical" evidence="1">
    <location>
        <begin position="90"/>
        <end position="111"/>
    </location>
</feature>
<gene>
    <name evidence="2" type="ORF">HQ393_01155</name>
</gene>
<keyword evidence="1" id="KW-1133">Transmembrane helix</keyword>
<keyword evidence="3" id="KW-1185">Reference proteome</keyword>
<dbReference type="AlphaFoldDB" id="A0A7H9BEB3"/>
<dbReference type="EMBL" id="CP058627">
    <property type="protein sequence ID" value="QLG86959.1"/>
    <property type="molecule type" value="Genomic_DNA"/>
</dbReference>
<name>A0A7H9BEB3_9NEIS</name>
<dbReference type="Proteomes" id="UP000509597">
    <property type="component" value="Chromosome"/>
</dbReference>
<keyword evidence="1" id="KW-0472">Membrane</keyword>
<reference evidence="2 3" key="1">
    <citation type="submission" date="2020-07" db="EMBL/GenBank/DDBJ databases">
        <title>Complete genome sequence of Chitinibacter sp. 2T18.</title>
        <authorList>
            <person name="Bae J.-W."/>
            <person name="Choi J.-W."/>
        </authorList>
    </citation>
    <scope>NUCLEOTIDE SEQUENCE [LARGE SCALE GENOMIC DNA]</scope>
    <source>
        <strain evidence="2 3">2T18</strain>
    </source>
</reference>
<keyword evidence="1" id="KW-0812">Transmembrane</keyword>
<evidence type="ECO:0000313" key="2">
    <source>
        <dbReference type="EMBL" id="QLG86959.1"/>
    </source>
</evidence>
<organism evidence="2 3">
    <name type="scientific">Chitinibacter bivalviorum</name>
    <dbReference type="NCBI Taxonomy" id="2739434"/>
    <lineage>
        <taxon>Bacteria</taxon>
        <taxon>Pseudomonadati</taxon>
        <taxon>Pseudomonadota</taxon>
        <taxon>Betaproteobacteria</taxon>
        <taxon>Neisseriales</taxon>
        <taxon>Chitinibacteraceae</taxon>
        <taxon>Chitinibacter</taxon>
    </lineage>
</organism>
<dbReference type="RefSeq" id="WP_179357045.1">
    <property type="nucleotide sequence ID" value="NZ_CP058627.1"/>
</dbReference>
<proteinExistence type="predicted"/>
<sequence length="112" mass="12640">MSERSTHPRSAKIIPFPTPKRGLRAWWARLAASRQNATRRDSTKTACPRCQAPVLVTAWQCPSCAVHYSVPLGEMASDAEPPLARWRQTVIWLVLIGLALPMVSILLWYLLF</sequence>
<evidence type="ECO:0000313" key="3">
    <source>
        <dbReference type="Proteomes" id="UP000509597"/>
    </source>
</evidence>
<evidence type="ECO:0000256" key="1">
    <source>
        <dbReference type="SAM" id="Phobius"/>
    </source>
</evidence>
<protein>
    <submittedName>
        <fullName evidence="2">Uncharacterized protein</fullName>
    </submittedName>
</protein>